<dbReference type="EMBL" id="FNDQ01000011">
    <property type="protein sequence ID" value="SDH70578.1"/>
    <property type="molecule type" value="Genomic_DNA"/>
</dbReference>
<dbReference type="STRING" id="702745.SAMN05421818_11168"/>
<keyword evidence="3" id="KW-1185">Reference proteome</keyword>
<evidence type="ECO:0000313" key="2">
    <source>
        <dbReference type="EMBL" id="SDH70578.1"/>
    </source>
</evidence>
<dbReference type="Proteomes" id="UP000243588">
    <property type="component" value="Unassembled WGS sequence"/>
</dbReference>
<reference evidence="3" key="1">
    <citation type="submission" date="2016-10" db="EMBL/GenBank/DDBJ databases">
        <authorList>
            <person name="Varghese N."/>
            <person name="Submissions S."/>
        </authorList>
    </citation>
    <scope>NUCLEOTIDE SEQUENCE [LARGE SCALE GENOMIC DNA]</scope>
    <source>
        <strain evidence="3">DSM 23313</strain>
    </source>
</reference>
<feature type="chain" id="PRO_5017196010" description="DUF4252 domain-containing protein" evidence="1">
    <location>
        <begin position="20"/>
        <end position="167"/>
    </location>
</feature>
<organism evidence="2 3">
    <name type="scientific">Myroides phaeus</name>
    <dbReference type="NCBI Taxonomy" id="702745"/>
    <lineage>
        <taxon>Bacteria</taxon>
        <taxon>Pseudomonadati</taxon>
        <taxon>Bacteroidota</taxon>
        <taxon>Flavobacteriia</taxon>
        <taxon>Flavobacteriales</taxon>
        <taxon>Flavobacteriaceae</taxon>
        <taxon>Myroides</taxon>
    </lineage>
</organism>
<gene>
    <name evidence="2" type="ORF">SAMN05421818_11168</name>
</gene>
<evidence type="ECO:0000313" key="3">
    <source>
        <dbReference type="Proteomes" id="UP000243588"/>
    </source>
</evidence>
<accession>A0A1G8EKY7</accession>
<dbReference type="AlphaFoldDB" id="A0A1G8EKY7"/>
<name>A0A1G8EKY7_9FLAO</name>
<evidence type="ECO:0000256" key="1">
    <source>
        <dbReference type="SAM" id="SignalP"/>
    </source>
</evidence>
<feature type="signal peptide" evidence="1">
    <location>
        <begin position="1"/>
        <end position="19"/>
    </location>
</feature>
<protein>
    <recommendedName>
        <fullName evidence="4">DUF4252 domain-containing protein</fullName>
    </recommendedName>
</protein>
<keyword evidence="1" id="KW-0732">Signal</keyword>
<dbReference type="RefSeq" id="WP_090408494.1">
    <property type="nucleotide sequence ID" value="NZ_FNDQ01000011.1"/>
</dbReference>
<proteinExistence type="predicted"/>
<sequence length="167" mass="19309">MRKYRLIVGLCFLSINAWAQKITVTTYQDIETILTKEETQELKKLVSGERTFMSSYSDGTVERYQREDNNATKALFMEGYFSPSIIENNEEFTRIARDIEVVSINLHKSPMQGKVKFDLSLFKGLKYVVVNSFKESDLIQITTDFKALSKEKGQEIIVVSNLMEQIR</sequence>
<evidence type="ECO:0008006" key="4">
    <source>
        <dbReference type="Google" id="ProtNLM"/>
    </source>
</evidence>